<dbReference type="InterPro" id="IPR022390">
    <property type="entry name" value="HBDC"/>
</dbReference>
<comment type="cofactor">
    <cofactor evidence="12">
        <name>prenylated FMN</name>
        <dbReference type="ChEBI" id="CHEBI:87746"/>
    </cofactor>
</comment>
<dbReference type="GO" id="GO:0016831">
    <property type="term" value="F:carboxy-lyase activity"/>
    <property type="evidence" value="ECO:0007669"/>
    <property type="project" value="UniProtKB-KW"/>
</dbReference>
<dbReference type="SUPFAM" id="SSF50475">
    <property type="entry name" value="FMN-binding split barrel"/>
    <property type="match status" value="1"/>
</dbReference>
<evidence type="ECO:0000313" key="16">
    <source>
        <dbReference type="EMBL" id="WYY00610.1"/>
    </source>
</evidence>
<comment type="similarity">
    <text evidence="3">Belongs to the UbiD family.</text>
</comment>
<dbReference type="Pfam" id="PF20695">
    <property type="entry name" value="UbiD_N"/>
    <property type="match status" value="1"/>
</dbReference>
<evidence type="ECO:0000256" key="1">
    <source>
        <dbReference type="ARBA" id="ARBA00001936"/>
    </source>
</evidence>
<keyword evidence="17" id="KW-1185">Reference proteome</keyword>
<feature type="domain" description="3-octaprenyl-4-hydroxybenzoate carboxy-lyase-like C-terminal" evidence="15">
    <location>
        <begin position="320"/>
        <end position="443"/>
    </location>
</feature>
<dbReference type="Gene3D" id="3.40.1670.10">
    <property type="entry name" value="UbiD C-terminal domain-like"/>
    <property type="match status" value="1"/>
</dbReference>
<dbReference type="NCBIfam" id="TIGR03701">
    <property type="entry name" value="mena_SCO4490"/>
    <property type="match status" value="1"/>
</dbReference>
<evidence type="ECO:0000256" key="4">
    <source>
        <dbReference type="ARBA" id="ARBA00022630"/>
    </source>
</evidence>
<comment type="function">
    <text evidence="9">Catalyzes the conversion of trans-anhydromevalonate 5-phosphate (tAHMP) into isopentenyl phosphate. Involved in the archaeal mevalonate (MVA) pathway, which provides fundamental precursors for isoprenoid biosynthesis, such as isopentenyl diphosphate (IPP) and dimethylallyl diphosphate (DMAPP).</text>
</comment>
<evidence type="ECO:0000313" key="17">
    <source>
        <dbReference type="Proteomes" id="UP001451606"/>
    </source>
</evidence>
<evidence type="ECO:0000259" key="15">
    <source>
        <dbReference type="Pfam" id="PF20696"/>
    </source>
</evidence>
<evidence type="ECO:0000256" key="10">
    <source>
        <dbReference type="ARBA" id="ARBA00049727"/>
    </source>
</evidence>
<evidence type="ECO:0000256" key="2">
    <source>
        <dbReference type="ARBA" id="ARBA00005092"/>
    </source>
</evidence>
<dbReference type="PANTHER" id="PTHR30108:SF17">
    <property type="entry name" value="FERULIC ACID DECARBOXYLASE 1"/>
    <property type="match status" value="1"/>
</dbReference>
<feature type="domain" description="3-octaprenyl-4-hydroxybenzoate carboxy-lyase-like Rift-related" evidence="13">
    <location>
        <begin position="127"/>
        <end position="313"/>
    </location>
</feature>
<evidence type="ECO:0000256" key="8">
    <source>
        <dbReference type="ARBA" id="ARBA00049054"/>
    </source>
</evidence>
<comment type="cofactor">
    <cofactor evidence="1">
        <name>Mn(2+)</name>
        <dbReference type="ChEBI" id="CHEBI:29035"/>
    </cofactor>
</comment>
<keyword evidence="6" id="KW-0210">Decarboxylase</keyword>
<organism evidence="16 17">
    <name type="scientific">Oxyplasma meridianum</name>
    <dbReference type="NCBI Taxonomy" id="3073602"/>
    <lineage>
        <taxon>Archaea</taxon>
        <taxon>Methanobacteriati</taxon>
        <taxon>Thermoplasmatota</taxon>
        <taxon>Thermoplasmata</taxon>
        <taxon>Thermoplasmatales</taxon>
        <taxon>Thermoplasmataceae</taxon>
        <taxon>Oxyplasma</taxon>
    </lineage>
</organism>
<dbReference type="Pfam" id="PF20696">
    <property type="entry name" value="UbiD_C"/>
    <property type="match status" value="1"/>
</dbReference>
<evidence type="ECO:0000256" key="9">
    <source>
        <dbReference type="ARBA" id="ARBA00049583"/>
    </source>
</evidence>
<keyword evidence="5" id="KW-0288">FMN</keyword>
<accession>A0AAX4NIR0</accession>
<comment type="catalytic activity">
    <reaction evidence="8">
        <text>(2E)-3-methyl-5-phosphooxypent-2-enoate + H(+) = isopentenyl phosphate + CO2</text>
        <dbReference type="Rhea" id="RHEA:78971"/>
        <dbReference type="ChEBI" id="CHEBI:15378"/>
        <dbReference type="ChEBI" id="CHEBI:16526"/>
        <dbReference type="ChEBI" id="CHEBI:65078"/>
        <dbReference type="ChEBI" id="CHEBI:229665"/>
        <dbReference type="EC" id="4.1.1.126"/>
    </reaction>
    <physiologicalReaction direction="left-to-right" evidence="8">
        <dbReference type="Rhea" id="RHEA:78972"/>
    </physiologicalReaction>
</comment>
<evidence type="ECO:0000256" key="12">
    <source>
        <dbReference type="ARBA" id="ARBA00049936"/>
    </source>
</evidence>
<dbReference type="PANTHER" id="PTHR30108">
    <property type="entry name" value="3-OCTAPRENYL-4-HYDROXYBENZOATE CARBOXY-LYASE-RELATED"/>
    <property type="match status" value="1"/>
</dbReference>
<dbReference type="Proteomes" id="UP001451606">
    <property type="component" value="Chromosome"/>
</dbReference>
<keyword evidence="6" id="KW-0456">Lyase</keyword>
<evidence type="ECO:0000259" key="13">
    <source>
        <dbReference type="Pfam" id="PF01977"/>
    </source>
</evidence>
<dbReference type="InterPro" id="IPR049383">
    <property type="entry name" value="UbiD-like_N"/>
</dbReference>
<feature type="domain" description="3-octaprenyl-4-hydroxybenzoate carboxy-lyase-like N-terminal" evidence="14">
    <location>
        <begin position="10"/>
        <end position="87"/>
    </location>
</feature>
<evidence type="ECO:0000259" key="14">
    <source>
        <dbReference type="Pfam" id="PF20695"/>
    </source>
</evidence>
<evidence type="ECO:0000256" key="11">
    <source>
        <dbReference type="ARBA" id="ARBA00049754"/>
    </source>
</evidence>
<sequence length="478" mass="54404">MIFEDLREYIDYLRKIGELKEMDQVVDPDLELTYILSEEERVGKSDAILFNSVKNSEIPAVGNLFSTAERMELILGGKPEEIGNSLQNLIRVPDDTDSMISRGLEMMKELGGVKPKISSSMGSSHRTLDRVDLGRYPICKTWPQDGGNFITLPLVITKDPVTGQRNMGMYRMQVFDSETTGMHWHIHKGGSEYEQNYAEKSKMMDVAVVLGSDPLTMFSAVAPLPNGIDEFSFRGIISKKRMELVRGETVDLVYPKNAEIVLEGYVDPSETRVEGPFGDHTGYYSLESEFPVFHIKRIIEKRNPVYPTTIVGKLWHEDVIMGKAVERMFLPLIKIQIPEIVDMNTMEEAVFHNMVVVSIKKRYPGHAKKVMFAIWGMGQLMFSKIVLVVDPDVNVHDRKQVIWAMSTRIDPSRDVVIVPGTVTDSLDHPSSIMNYGSKMGIDATRKDKHEGFMRPWPDVLEMKDEIIREVSRKRENIR</sequence>
<dbReference type="EMBL" id="CP133772">
    <property type="protein sequence ID" value="WYY00610.1"/>
    <property type="molecule type" value="Genomic_DNA"/>
</dbReference>
<dbReference type="SUPFAM" id="SSF143968">
    <property type="entry name" value="UbiD C-terminal domain-like"/>
    <property type="match status" value="1"/>
</dbReference>
<evidence type="ECO:0000256" key="3">
    <source>
        <dbReference type="ARBA" id="ARBA00010021"/>
    </source>
</evidence>
<dbReference type="RefSeq" id="WP_393970944.1">
    <property type="nucleotide sequence ID" value="NZ_CP133772.1"/>
</dbReference>
<reference evidence="16 17" key="1">
    <citation type="submission" date="2023-09" db="EMBL/GenBank/DDBJ databases">
        <authorList>
            <person name="Golyshina O.V."/>
            <person name="Lunev E.A."/>
            <person name="Bargiela R."/>
            <person name="Gaines M.C."/>
            <person name="Daum B."/>
            <person name="Bale N.J."/>
            <person name="Koenen M."/>
            <person name="Sinninghe Damst J.S."/>
            <person name="Yakimov M."/>
            <person name="Golyshin P.N."/>
        </authorList>
    </citation>
    <scope>NUCLEOTIDE SEQUENCE [LARGE SCALE GENOMIC DNA]</scope>
    <source>
        <strain evidence="16 17">M1</strain>
    </source>
</reference>
<dbReference type="EC" id="4.1.1.126" evidence="10"/>
<comment type="pathway">
    <text evidence="2">Isoprenoid biosynthesis; isopentenyl diphosphate biosynthesis via mevalonate pathway.</text>
</comment>
<keyword evidence="4" id="KW-0285">Flavoprotein</keyword>
<dbReference type="InterPro" id="IPR049381">
    <property type="entry name" value="UbiD-like_C"/>
</dbReference>
<dbReference type="InterPro" id="IPR048304">
    <property type="entry name" value="UbiD_Rift_dom"/>
</dbReference>
<dbReference type="KEGG" id="omr:OXIME_001189"/>
<dbReference type="NCBIfam" id="TIGR00148">
    <property type="entry name" value="UbiD family decarboxylase"/>
    <property type="match status" value="1"/>
</dbReference>
<gene>
    <name evidence="16" type="ORF">OXIME_001189</name>
</gene>
<dbReference type="Pfam" id="PF01977">
    <property type="entry name" value="UbiD"/>
    <property type="match status" value="1"/>
</dbReference>
<protein>
    <recommendedName>
        <fullName evidence="11">Anhydromevalonate phosphate decarboxylase</fullName>
        <ecNumber evidence="10">4.1.1.126</ecNumber>
    </recommendedName>
</protein>
<keyword evidence="7" id="KW-0464">Manganese</keyword>
<name>A0AAX4NIR0_9ARCH</name>
<dbReference type="GO" id="GO:0005737">
    <property type="term" value="C:cytoplasm"/>
    <property type="evidence" value="ECO:0007669"/>
    <property type="project" value="TreeGrafter"/>
</dbReference>
<dbReference type="AlphaFoldDB" id="A0AAX4NIR0"/>
<dbReference type="GeneID" id="95967926"/>
<dbReference type="FunFam" id="3.40.1670.10:FF:000003">
    <property type="entry name" value="Phenolic acid decarboxylase"/>
    <property type="match status" value="1"/>
</dbReference>
<evidence type="ECO:0000256" key="5">
    <source>
        <dbReference type="ARBA" id="ARBA00022643"/>
    </source>
</evidence>
<evidence type="ECO:0000256" key="6">
    <source>
        <dbReference type="ARBA" id="ARBA00022793"/>
    </source>
</evidence>
<proteinExistence type="inferred from homology"/>
<evidence type="ECO:0000256" key="7">
    <source>
        <dbReference type="ARBA" id="ARBA00023211"/>
    </source>
</evidence>
<dbReference type="InterPro" id="IPR002830">
    <property type="entry name" value="UbiD"/>
</dbReference>